<gene>
    <name evidence="1" type="ORF">HU200_024932</name>
</gene>
<protein>
    <submittedName>
        <fullName evidence="1">Uncharacterized protein</fullName>
    </submittedName>
</protein>
<sequence length="26" mass="3004">MIWKHKNYCVFSAETPSAPLVLQLAR</sequence>
<name>A0A835C1U8_9POAL</name>
<reference evidence="1" key="1">
    <citation type="submission" date="2020-07" db="EMBL/GenBank/DDBJ databases">
        <title>Genome sequence and genetic diversity analysis of an under-domesticated orphan crop, white fonio (Digitaria exilis).</title>
        <authorList>
            <person name="Bennetzen J.L."/>
            <person name="Chen S."/>
            <person name="Ma X."/>
            <person name="Wang X."/>
            <person name="Yssel A.E.J."/>
            <person name="Chaluvadi S.R."/>
            <person name="Johnson M."/>
            <person name="Gangashetty P."/>
            <person name="Hamidou F."/>
            <person name="Sanogo M.D."/>
            <person name="Zwaenepoel A."/>
            <person name="Wallace J."/>
            <person name="Van De Peer Y."/>
            <person name="Van Deynze A."/>
        </authorList>
    </citation>
    <scope>NUCLEOTIDE SEQUENCE</scope>
    <source>
        <tissue evidence="1">Leaves</tissue>
    </source>
</reference>
<evidence type="ECO:0000313" key="2">
    <source>
        <dbReference type="Proteomes" id="UP000636709"/>
    </source>
</evidence>
<dbReference type="AlphaFoldDB" id="A0A835C1U8"/>
<accession>A0A835C1U8</accession>
<evidence type="ECO:0000313" key="1">
    <source>
        <dbReference type="EMBL" id="KAF8718978.1"/>
    </source>
</evidence>
<organism evidence="1 2">
    <name type="scientific">Digitaria exilis</name>
    <dbReference type="NCBI Taxonomy" id="1010633"/>
    <lineage>
        <taxon>Eukaryota</taxon>
        <taxon>Viridiplantae</taxon>
        <taxon>Streptophyta</taxon>
        <taxon>Embryophyta</taxon>
        <taxon>Tracheophyta</taxon>
        <taxon>Spermatophyta</taxon>
        <taxon>Magnoliopsida</taxon>
        <taxon>Liliopsida</taxon>
        <taxon>Poales</taxon>
        <taxon>Poaceae</taxon>
        <taxon>PACMAD clade</taxon>
        <taxon>Panicoideae</taxon>
        <taxon>Panicodae</taxon>
        <taxon>Paniceae</taxon>
        <taxon>Anthephorinae</taxon>
        <taxon>Digitaria</taxon>
    </lineage>
</organism>
<keyword evidence="2" id="KW-1185">Reference proteome</keyword>
<comment type="caution">
    <text evidence="1">The sequence shown here is derived from an EMBL/GenBank/DDBJ whole genome shotgun (WGS) entry which is preliminary data.</text>
</comment>
<dbReference type="Proteomes" id="UP000636709">
    <property type="component" value="Unassembled WGS sequence"/>
</dbReference>
<dbReference type="EMBL" id="JACEFO010001702">
    <property type="protein sequence ID" value="KAF8718978.1"/>
    <property type="molecule type" value="Genomic_DNA"/>
</dbReference>
<proteinExistence type="predicted"/>